<dbReference type="Pfam" id="PF00107">
    <property type="entry name" value="ADH_zinc_N"/>
    <property type="match status" value="1"/>
</dbReference>
<reference evidence="3" key="1">
    <citation type="submission" date="2023-01" db="EMBL/GenBank/DDBJ databases">
        <title>Metagenome sequencing of chrysophaentin producing Chrysophaeum taylorii.</title>
        <authorList>
            <person name="Davison J."/>
            <person name="Bewley C."/>
        </authorList>
    </citation>
    <scope>NUCLEOTIDE SEQUENCE</scope>
    <source>
        <strain evidence="3">NIES-1699</strain>
    </source>
</reference>
<protein>
    <recommendedName>
        <fullName evidence="2">Enoyl reductase (ER) domain-containing protein</fullName>
    </recommendedName>
</protein>
<name>A0AAD7UI30_9STRA</name>
<organism evidence="3 4">
    <name type="scientific">Chrysophaeum taylorii</name>
    <dbReference type="NCBI Taxonomy" id="2483200"/>
    <lineage>
        <taxon>Eukaryota</taxon>
        <taxon>Sar</taxon>
        <taxon>Stramenopiles</taxon>
        <taxon>Ochrophyta</taxon>
        <taxon>Pelagophyceae</taxon>
        <taxon>Pelagomonadales</taxon>
        <taxon>Pelagomonadaceae</taxon>
        <taxon>Chrysophaeum</taxon>
    </lineage>
</organism>
<accession>A0AAD7UI30</accession>
<evidence type="ECO:0000313" key="3">
    <source>
        <dbReference type="EMBL" id="KAJ8607611.1"/>
    </source>
</evidence>
<sequence>MRAVRYHGPGDVRLETVATPVPGAGEVLVEIKAAALCHTELHFLDGTLNLGVAPITLGHEGAGVIVDGDQRIGERVLLYYYSGCGGCEFCPSNEQLCGSLRSQLGFLSDGCLAKYVKVDARCAIPIGNLSFPAAAPVGCGVTTAVHAAKRGRLRSGEKVLILGCNGVGLHLVQLAKHLGCAVYATARKEIHLAKARSLGAITNFENLKADVIFECVGTRETMASCVGFGGMLAKRGRLVLLGYAQNHDFVCHPIPLIVFEQSVVGSVGATFDDAREAIDLVQKGVITTVLDSTIPLAQFSNLGIDKIRSSTCIGKIIVDNFDD</sequence>
<dbReference type="InterPro" id="IPR011032">
    <property type="entry name" value="GroES-like_sf"/>
</dbReference>
<dbReference type="InterPro" id="IPR036291">
    <property type="entry name" value="NAD(P)-bd_dom_sf"/>
</dbReference>
<dbReference type="Pfam" id="PF08240">
    <property type="entry name" value="ADH_N"/>
    <property type="match status" value="1"/>
</dbReference>
<keyword evidence="1" id="KW-0560">Oxidoreductase</keyword>
<dbReference type="EMBL" id="JAQMWT010000203">
    <property type="protein sequence ID" value="KAJ8607611.1"/>
    <property type="molecule type" value="Genomic_DNA"/>
</dbReference>
<dbReference type="SMART" id="SM00829">
    <property type="entry name" value="PKS_ER"/>
    <property type="match status" value="1"/>
</dbReference>
<evidence type="ECO:0000313" key="4">
    <source>
        <dbReference type="Proteomes" id="UP001230188"/>
    </source>
</evidence>
<dbReference type="Proteomes" id="UP001230188">
    <property type="component" value="Unassembled WGS sequence"/>
</dbReference>
<dbReference type="PANTHER" id="PTHR43401:SF4">
    <property type="entry name" value="D-ARABINOSE 1-DEHYDROGENASE (NADP(+))"/>
    <property type="match status" value="1"/>
</dbReference>
<dbReference type="GO" id="GO:0016491">
    <property type="term" value="F:oxidoreductase activity"/>
    <property type="evidence" value="ECO:0007669"/>
    <property type="project" value="UniProtKB-KW"/>
</dbReference>
<gene>
    <name evidence="3" type="ORF">CTAYLR_005767</name>
</gene>
<dbReference type="InterPro" id="IPR013149">
    <property type="entry name" value="ADH-like_C"/>
</dbReference>
<dbReference type="SUPFAM" id="SSF51735">
    <property type="entry name" value="NAD(P)-binding Rossmann-fold domains"/>
    <property type="match status" value="1"/>
</dbReference>
<proteinExistence type="predicted"/>
<dbReference type="InterPro" id="IPR013154">
    <property type="entry name" value="ADH-like_N"/>
</dbReference>
<evidence type="ECO:0000259" key="2">
    <source>
        <dbReference type="SMART" id="SM00829"/>
    </source>
</evidence>
<dbReference type="Gene3D" id="3.90.180.10">
    <property type="entry name" value="Medium-chain alcohol dehydrogenases, catalytic domain"/>
    <property type="match status" value="1"/>
</dbReference>
<keyword evidence="4" id="KW-1185">Reference proteome</keyword>
<dbReference type="InterPro" id="IPR050129">
    <property type="entry name" value="Zn_alcohol_dh"/>
</dbReference>
<dbReference type="InterPro" id="IPR020843">
    <property type="entry name" value="ER"/>
</dbReference>
<evidence type="ECO:0000256" key="1">
    <source>
        <dbReference type="ARBA" id="ARBA00023002"/>
    </source>
</evidence>
<dbReference type="SUPFAM" id="SSF50129">
    <property type="entry name" value="GroES-like"/>
    <property type="match status" value="1"/>
</dbReference>
<dbReference type="PANTHER" id="PTHR43401">
    <property type="entry name" value="L-THREONINE 3-DEHYDROGENASE"/>
    <property type="match status" value="1"/>
</dbReference>
<feature type="domain" description="Enoyl reductase (ER)" evidence="2">
    <location>
        <begin position="8"/>
        <end position="290"/>
    </location>
</feature>
<comment type="caution">
    <text evidence="3">The sequence shown here is derived from an EMBL/GenBank/DDBJ whole genome shotgun (WGS) entry which is preliminary data.</text>
</comment>
<dbReference type="AlphaFoldDB" id="A0AAD7UI30"/>